<dbReference type="RefSeq" id="WP_266087647.1">
    <property type="nucleotide sequence ID" value="NZ_RKLV01000008.1"/>
</dbReference>
<dbReference type="AlphaFoldDB" id="A0A9Q4C6P8"/>
<name>A0A9Q4C6P8_9EURY</name>
<organism evidence="2 3">
    <name type="scientific">Halorutilus salinus</name>
    <dbReference type="NCBI Taxonomy" id="2487751"/>
    <lineage>
        <taxon>Archaea</taxon>
        <taxon>Methanobacteriati</taxon>
        <taxon>Methanobacteriota</taxon>
        <taxon>Stenosarchaea group</taxon>
        <taxon>Halobacteria</taxon>
        <taxon>Halorutilales</taxon>
        <taxon>Halorutilaceae</taxon>
        <taxon>Halorutilus</taxon>
    </lineage>
</organism>
<dbReference type="InterPro" id="IPR025904">
    <property type="entry name" value="Tubulin-like"/>
</dbReference>
<dbReference type="GO" id="GO:0005874">
    <property type="term" value="C:microtubule"/>
    <property type="evidence" value="ECO:0007669"/>
    <property type="project" value="InterPro"/>
</dbReference>
<accession>A0A9Q4C6P8</accession>
<gene>
    <name evidence="2" type="ORF">EGH25_08630</name>
</gene>
<proteinExistence type="predicted"/>
<dbReference type="InterPro" id="IPR017975">
    <property type="entry name" value="Tubulin_CS"/>
</dbReference>
<feature type="coiled-coil region" evidence="1">
    <location>
        <begin position="576"/>
        <end position="603"/>
    </location>
</feature>
<dbReference type="InterPro" id="IPR036525">
    <property type="entry name" value="Tubulin/FtsZ_GTPase_sf"/>
</dbReference>
<dbReference type="Proteomes" id="UP001149411">
    <property type="component" value="Unassembled WGS sequence"/>
</dbReference>
<evidence type="ECO:0000313" key="2">
    <source>
        <dbReference type="EMBL" id="MCX2819414.1"/>
    </source>
</evidence>
<protein>
    <recommendedName>
        <fullName evidence="4">Tubulin like</fullName>
    </recommendedName>
</protein>
<evidence type="ECO:0008006" key="4">
    <source>
        <dbReference type="Google" id="ProtNLM"/>
    </source>
</evidence>
<dbReference type="GO" id="GO:0007017">
    <property type="term" value="P:microtubule-based process"/>
    <property type="evidence" value="ECO:0007669"/>
    <property type="project" value="InterPro"/>
</dbReference>
<comment type="caution">
    <text evidence="2">The sequence shown here is derived from an EMBL/GenBank/DDBJ whole genome shotgun (WGS) entry which is preliminary data.</text>
</comment>
<evidence type="ECO:0000256" key="1">
    <source>
        <dbReference type="SAM" id="Coils"/>
    </source>
</evidence>
<sequence length="1127" mass="126733">MAKTPDALIGIGGAGKKTLYKTLEQDWIVDEAITDDGEMKAFAVDTDTSESGRDTDKVDELQEGIDRIKQEGGYGISEQKPDVSYINVVNETSRRYTSGSKLTAEQSVNEIMEQEALNCWWLKSHEDMLTENDSYEGGVFRRRGLSKALYHASQMGQNKLNEMMGEVAAGGGEVGLVVGLGGGTGSGMFIDLAKQIREKSAGSTKVTLFGVLPAMNENSNEIANAYAALSEIEYLAVQEDNENPFYNVVLVPIEPAWGSDDEATEDFNEAVSYAIMSYYNVSGDPDDWGNRTAYLDESDPSRGQDKFAPFTVAVPQVLRYSADDLQDAEEGMNVIKRSLREAQETESSLCEALESYLRSHYKEVYDSTVDAPSTQVDVDLDPGTVLDLHEERIGFVENLVGMDELEPLGYRAHRRIRGNFEDVKDEVRLDENEMEGMSDADVSDEERRRIVDNLPDMHDDEGYFKPPGGYDTDQNNEFAELVMTELENIARRRDLLKAKNSIDDDHVREGIEVALSREERGLTTDVDEKLKEVTDENRSVTQRKETYEAFRDEAESVYGDRVETWRKDVEDEVENLIDISRNVDEAESLLKELEKHIKNELGAFRRAEDPGQLSVDFSFGRFDDLNEKLETLGVGTVDEGTVIDSLNHIKEAGDAYMRAESSSTVDKLKSFVGSNPDEERKATYFRRADNVDEDIFEVGGWEAPDFSCRMKDGFVESKVREIENRRTNLVASVAGSLNDHVMNEGVTKDTIAERIDAEPEEVDEVQELGTETNYSQRLRDRLHEADLSEETAETVLESLCAEEGRNNIVHEAFYDAYLSSVDEALEEVNAALAEYRKEVDKYSDLRGIIDEQGETFVNDRDDVGDPRDIRIEAISGTESSHRRDETAVQRGRLQRVNDIKEAGLWSEDNPEERKKIVKNLNDFARRVATLGDYAPLRNGNIESNREEYDEVEYTHRLFNVYMSRMFDGNTNKATLSEEIASVEDTLSSSVRVDKTNDHWTASKVESGAPWDVSMTTFIGGVFLDNLSIVTDPNQGYKTTYENEFTGMGDNIVIRHTHGIDGNDRYIKEVTEQDGGWVYRGDIINTRADDQLGLILGSTGDDGTVRELLEEYIRIEGIPSTQNVNWAD</sequence>
<reference evidence="2" key="1">
    <citation type="submission" date="2022-09" db="EMBL/GenBank/DDBJ databases">
        <title>Haloadaptaus new haloarchaeum isolated from saline soil.</title>
        <authorList>
            <person name="Duran-Viseras A."/>
            <person name="Sanchez-Porro C."/>
            <person name="Ventosa A."/>
        </authorList>
    </citation>
    <scope>NUCLEOTIDE SEQUENCE</scope>
    <source>
        <strain evidence="2">F3-133</strain>
    </source>
</reference>
<dbReference type="PROSITE" id="PS00227">
    <property type="entry name" value="TUBULIN"/>
    <property type="match status" value="1"/>
</dbReference>
<keyword evidence="1" id="KW-0175">Coiled coil</keyword>
<dbReference type="Gene3D" id="3.40.50.1440">
    <property type="entry name" value="Tubulin/FtsZ, GTPase domain"/>
    <property type="match status" value="1"/>
</dbReference>
<dbReference type="GO" id="GO:0005525">
    <property type="term" value="F:GTP binding"/>
    <property type="evidence" value="ECO:0007669"/>
    <property type="project" value="InterPro"/>
</dbReference>
<dbReference type="SUPFAM" id="SSF52490">
    <property type="entry name" value="Tubulin nucleotide-binding domain-like"/>
    <property type="match status" value="1"/>
</dbReference>
<dbReference type="Pfam" id="PF13809">
    <property type="entry name" value="Tubulin_2"/>
    <property type="match status" value="1"/>
</dbReference>
<feature type="coiled-coil region" evidence="1">
    <location>
        <begin position="818"/>
        <end position="845"/>
    </location>
</feature>
<keyword evidence="3" id="KW-1185">Reference proteome</keyword>
<dbReference type="EMBL" id="RKLV01000008">
    <property type="protein sequence ID" value="MCX2819414.1"/>
    <property type="molecule type" value="Genomic_DNA"/>
</dbReference>
<evidence type="ECO:0000313" key="3">
    <source>
        <dbReference type="Proteomes" id="UP001149411"/>
    </source>
</evidence>